<dbReference type="InterPro" id="IPR002611">
    <property type="entry name" value="IstB_ATP-bd"/>
</dbReference>
<dbReference type="GO" id="GO:0005524">
    <property type="term" value="F:ATP binding"/>
    <property type="evidence" value="ECO:0007669"/>
    <property type="project" value="InterPro"/>
</dbReference>
<evidence type="ECO:0000259" key="1">
    <source>
        <dbReference type="Pfam" id="PF01695"/>
    </source>
</evidence>
<name>A0A075R6R9_BRELA</name>
<dbReference type="STRING" id="1042163.BRLA_c009340"/>
<sequence>MEPLRQFMEELAKRTPRHILSPDEQLDKMMRSSLYLKAFLQKHPELTREDLFRSLSAVYESVKEHYYCENCPGLSECPNLVKGHTNKLQVQNKHIVSALSPCDKQLSYEETQRTRKMMRSYYVSEETLQASFHHMDMDDSNKEAIRLAMRFCQEMRDNKKQAARGLYVHGGFGVGKSYLMAAVARELSENNISSLMVYVPDFIRELKESLSDQSYVGKLELLKEIPVLILDDLGAENVTPWIRDEVIGVILNQRINNHLPTLFASNYSLEELEEHFAMSNGSRIEVTKARRILERIRHYVEEVVIEGINRRKR</sequence>
<dbReference type="EMBL" id="CP007806">
    <property type="protein sequence ID" value="AIG25275.1"/>
    <property type="molecule type" value="Genomic_DNA"/>
</dbReference>
<accession>A0A075R6R9</accession>
<dbReference type="Proteomes" id="UP000005850">
    <property type="component" value="Chromosome"/>
</dbReference>
<dbReference type="GO" id="GO:0004386">
    <property type="term" value="F:helicase activity"/>
    <property type="evidence" value="ECO:0007669"/>
    <property type="project" value="UniProtKB-KW"/>
</dbReference>
<keyword evidence="3" id="KW-0547">Nucleotide-binding</keyword>
<organism evidence="3 4">
    <name type="scientific">Brevibacillus laterosporus LMG 15441</name>
    <dbReference type="NCBI Taxonomy" id="1042163"/>
    <lineage>
        <taxon>Bacteria</taxon>
        <taxon>Bacillati</taxon>
        <taxon>Bacillota</taxon>
        <taxon>Bacilli</taxon>
        <taxon>Bacillales</taxon>
        <taxon>Paenibacillaceae</taxon>
        <taxon>Brevibacillus</taxon>
    </lineage>
</organism>
<evidence type="ECO:0000313" key="3">
    <source>
        <dbReference type="EMBL" id="AIG25275.1"/>
    </source>
</evidence>
<dbReference type="SUPFAM" id="SSF52540">
    <property type="entry name" value="P-loop containing nucleoside triphosphate hydrolases"/>
    <property type="match status" value="1"/>
</dbReference>
<dbReference type="PANTHER" id="PTHR30050">
    <property type="entry name" value="CHROMOSOMAL REPLICATION INITIATOR PROTEIN DNAA"/>
    <property type="match status" value="1"/>
</dbReference>
<protein>
    <submittedName>
        <fullName evidence="3">Replicative DNA helicase loader DnaI</fullName>
    </submittedName>
</protein>
<proteinExistence type="predicted"/>
<dbReference type="GO" id="GO:0006260">
    <property type="term" value="P:DNA replication"/>
    <property type="evidence" value="ECO:0007669"/>
    <property type="project" value="TreeGrafter"/>
</dbReference>
<dbReference type="NCBIfam" id="NF006505">
    <property type="entry name" value="PRK08939.1"/>
    <property type="match status" value="1"/>
</dbReference>
<keyword evidence="3" id="KW-0347">Helicase</keyword>
<keyword evidence="4" id="KW-1185">Reference proteome</keyword>
<evidence type="ECO:0000259" key="2">
    <source>
        <dbReference type="Pfam" id="PF07319"/>
    </source>
</evidence>
<evidence type="ECO:0000313" key="4">
    <source>
        <dbReference type="Proteomes" id="UP000005850"/>
    </source>
</evidence>
<reference evidence="3 4" key="1">
    <citation type="journal article" date="2011" name="J. Bacteriol.">
        <title>Genome sequence of Brevibacillus laterosporus LMG 15441, a pathogen of invertebrates.</title>
        <authorList>
            <person name="Djukic M."/>
            <person name="Poehlein A."/>
            <person name="Thurmer A."/>
            <person name="Daniel R."/>
        </authorList>
    </citation>
    <scope>NUCLEOTIDE SEQUENCE [LARGE SCALE GENOMIC DNA]</scope>
    <source>
        <strain evidence="3 4">LMG 15441</strain>
    </source>
</reference>
<feature type="domain" description="IstB-like ATP-binding" evidence="1">
    <location>
        <begin position="96"/>
        <end position="312"/>
    </location>
</feature>
<dbReference type="InterPro" id="IPR009928">
    <property type="entry name" value="DnaI_N"/>
</dbReference>
<keyword evidence="3" id="KW-0378">Hydrolase</keyword>
<dbReference type="Pfam" id="PF01695">
    <property type="entry name" value="IstB_IS21"/>
    <property type="match status" value="1"/>
</dbReference>
<dbReference type="HOGENOM" id="CLU_077384_1_0_9"/>
<dbReference type="CDD" id="cd00009">
    <property type="entry name" value="AAA"/>
    <property type="match status" value="1"/>
</dbReference>
<dbReference type="KEGG" id="blr:BRLA_c009340"/>
<keyword evidence="3" id="KW-0067">ATP-binding</keyword>
<dbReference type="RefSeq" id="WP_003335220.1">
    <property type="nucleotide sequence ID" value="NZ_CP007806.1"/>
</dbReference>
<dbReference type="PANTHER" id="PTHR30050:SF8">
    <property type="entry name" value="PRIMOSOMAL PROTEIN DNAI"/>
    <property type="match status" value="1"/>
</dbReference>
<dbReference type="eggNOG" id="COG1484">
    <property type="taxonomic scope" value="Bacteria"/>
</dbReference>
<dbReference type="AlphaFoldDB" id="A0A075R6R9"/>
<dbReference type="Pfam" id="PF07319">
    <property type="entry name" value="DnaI_N"/>
    <property type="match status" value="1"/>
</dbReference>
<gene>
    <name evidence="3" type="primary">dnaI_1</name>
    <name evidence="3" type="ORF">BRLA_c009340</name>
</gene>
<dbReference type="InterPro" id="IPR027417">
    <property type="entry name" value="P-loop_NTPase"/>
</dbReference>
<feature type="domain" description="Primosomal DnaI N-terminal" evidence="2">
    <location>
        <begin position="1"/>
        <end position="95"/>
    </location>
</feature>
<dbReference type="Gene3D" id="3.40.50.300">
    <property type="entry name" value="P-loop containing nucleotide triphosphate hydrolases"/>
    <property type="match status" value="1"/>
</dbReference>